<accession>A0A5A8CSS7</accession>
<organism evidence="4 5">
    <name type="scientific">Cafeteria roenbergensis</name>
    <name type="common">Marine flagellate</name>
    <dbReference type="NCBI Taxonomy" id="33653"/>
    <lineage>
        <taxon>Eukaryota</taxon>
        <taxon>Sar</taxon>
        <taxon>Stramenopiles</taxon>
        <taxon>Bigyra</taxon>
        <taxon>Opalozoa</taxon>
        <taxon>Bicosoecida</taxon>
        <taxon>Cafeteriaceae</taxon>
        <taxon>Cafeteria</taxon>
    </lineage>
</organism>
<dbReference type="SMART" id="SM00332">
    <property type="entry name" value="PP2Cc"/>
    <property type="match status" value="1"/>
</dbReference>
<dbReference type="PROSITE" id="PS50245">
    <property type="entry name" value="CAP_GLY_2"/>
    <property type="match status" value="1"/>
</dbReference>
<feature type="domain" description="CAP-Gly" evidence="2">
    <location>
        <begin position="58"/>
        <end position="100"/>
    </location>
</feature>
<dbReference type="InterPro" id="IPR036859">
    <property type="entry name" value="CAP-Gly_dom_sf"/>
</dbReference>
<dbReference type="Pfam" id="PF00481">
    <property type="entry name" value="PP2C"/>
    <property type="match status" value="1"/>
</dbReference>
<dbReference type="InterPro" id="IPR001932">
    <property type="entry name" value="PPM-type_phosphatase-like_dom"/>
</dbReference>
<feature type="region of interest" description="Disordered" evidence="1">
    <location>
        <begin position="107"/>
        <end position="140"/>
    </location>
</feature>
<dbReference type="Pfam" id="PF01302">
    <property type="entry name" value="CAP_GLY"/>
    <property type="match status" value="1"/>
</dbReference>
<feature type="region of interest" description="Disordered" evidence="1">
    <location>
        <begin position="449"/>
        <end position="502"/>
    </location>
</feature>
<sequence length="502" mass="51433">MASGRRLAGSASLMRASPSASEEISRILRGELSTLEVGDAVTALFRERSLVGTVRYLGPVAFAEGEWVGVQVGAGQGVCDGTVGNTTYFVSRPGRAIFVPVRDATPLRPRADEAAPSGVPSPSAALGDQPSAAQHPSPDSASSGFCVVASYAGVCERGQSPDQPNKPNQDAVVMMEAPEGRADTLLLCVFDGHGDHGHLVSAHLERRVPAILFEHTDDQLAADPGGCARTALAKAEAELISDPTVETGLSGSTAVVCIVQRDVVTIANVGDSRAMLVQTDGRALIPKDLTADHKPTLPRETRRILLAGGELRAIRYPDGEEGPVRVWCGGGSDVPGLAMSRSVCDTVGKRAGVSSEPDITTTTLTKSDAFLVVASDGLWEFMEGEDVCTGILVAHGEAARAGDPASHLTRAVTELKAEAVHRWLEQEGAVDDTSIVLAEIGFVADEAETADHGGQGVSGPAADGTSAPDEDTDRGAPGAPATAAATSSAAAAAAPVAGTASA</sequence>
<feature type="compositionally biased region" description="Low complexity" evidence="1">
    <location>
        <begin position="114"/>
        <end position="125"/>
    </location>
</feature>
<comment type="caution">
    <text evidence="4">The sequence shown here is derived from an EMBL/GenBank/DDBJ whole genome shotgun (WGS) entry which is preliminary data.</text>
</comment>
<dbReference type="Proteomes" id="UP000324907">
    <property type="component" value="Unassembled WGS sequence"/>
</dbReference>
<evidence type="ECO:0000259" key="3">
    <source>
        <dbReference type="PROSITE" id="PS51746"/>
    </source>
</evidence>
<proteinExistence type="predicted"/>
<dbReference type="Gene3D" id="2.30.30.190">
    <property type="entry name" value="CAP Gly-rich-like domain"/>
    <property type="match status" value="1"/>
</dbReference>
<dbReference type="Gene3D" id="3.60.40.10">
    <property type="entry name" value="PPM-type phosphatase domain"/>
    <property type="match status" value="1"/>
</dbReference>
<dbReference type="AlphaFoldDB" id="A0A5A8CSS7"/>
<dbReference type="InterPro" id="IPR000938">
    <property type="entry name" value="CAP-Gly_domain"/>
</dbReference>
<feature type="compositionally biased region" description="Low complexity" evidence="1">
    <location>
        <begin position="475"/>
        <end position="502"/>
    </location>
</feature>
<name>A0A5A8CSS7_CAFRO</name>
<evidence type="ECO:0008006" key="6">
    <source>
        <dbReference type="Google" id="ProtNLM"/>
    </source>
</evidence>
<dbReference type="InterPro" id="IPR036457">
    <property type="entry name" value="PPM-type-like_dom_sf"/>
</dbReference>
<evidence type="ECO:0000313" key="4">
    <source>
        <dbReference type="EMBL" id="KAA0156116.1"/>
    </source>
</evidence>
<dbReference type="GO" id="GO:0004722">
    <property type="term" value="F:protein serine/threonine phosphatase activity"/>
    <property type="evidence" value="ECO:0007669"/>
    <property type="project" value="InterPro"/>
</dbReference>
<dbReference type="SUPFAM" id="SSF81606">
    <property type="entry name" value="PP2C-like"/>
    <property type="match status" value="1"/>
</dbReference>
<gene>
    <name evidence="4" type="ORF">FNF28_06658</name>
</gene>
<dbReference type="EMBL" id="VLTL01000177">
    <property type="protein sequence ID" value="KAA0156116.1"/>
    <property type="molecule type" value="Genomic_DNA"/>
</dbReference>
<protein>
    <recommendedName>
        <fullName evidence="6">PPM-type phosphatase domain-containing protein</fullName>
    </recommendedName>
</protein>
<dbReference type="InterPro" id="IPR015655">
    <property type="entry name" value="PP2C"/>
</dbReference>
<evidence type="ECO:0000256" key="1">
    <source>
        <dbReference type="SAM" id="MobiDB-lite"/>
    </source>
</evidence>
<evidence type="ECO:0000313" key="5">
    <source>
        <dbReference type="Proteomes" id="UP000324907"/>
    </source>
</evidence>
<reference evidence="4 5" key="1">
    <citation type="submission" date="2019-07" db="EMBL/GenBank/DDBJ databases">
        <title>Genomes of Cafeteria roenbergensis.</title>
        <authorList>
            <person name="Fischer M.G."/>
            <person name="Hackl T."/>
            <person name="Roman M."/>
        </authorList>
    </citation>
    <scope>NUCLEOTIDE SEQUENCE [LARGE SCALE GENOMIC DNA]</scope>
    <source>
        <strain evidence="4 5">RCC970-E3</strain>
    </source>
</reference>
<feature type="domain" description="PPM-type phosphatase" evidence="3">
    <location>
        <begin position="148"/>
        <end position="440"/>
    </location>
</feature>
<dbReference type="PROSITE" id="PS51746">
    <property type="entry name" value="PPM_2"/>
    <property type="match status" value="1"/>
</dbReference>
<dbReference type="CDD" id="cd00143">
    <property type="entry name" value="PP2Cc"/>
    <property type="match status" value="1"/>
</dbReference>
<dbReference type="SMART" id="SM01052">
    <property type="entry name" value="CAP_GLY"/>
    <property type="match status" value="1"/>
</dbReference>
<feature type="compositionally biased region" description="Polar residues" evidence="1">
    <location>
        <begin position="131"/>
        <end position="140"/>
    </location>
</feature>
<dbReference type="PANTHER" id="PTHR47992">
    <property type="entry name" value="PROTEIN PHOSPHATASE"/>
    <property type="match status" value="1"/>
</dbReference>
<dbReference type="SUPFAM" id="SSF74924">
    <property type="entry name" value="Cap-Gly domain"/>
    <property type="match status" value="1"/>
</dbReference>
<evidence type="ECO:0000259" key="2">
    <source>
        <dbReference type="PROSITE" id="PS50245"/>
    </source>
</evidence>